<keyword evidence="6" id="KW-1185">Reference proteome</keyword>
<dbReference type="InterPro" id="IPR046977">
    <property type="entry name" value="RsmC/RlmG"/>
</dbReference>
<keyword evidence="1 5" id="KW-0489">Methyltransferase</keyword>
<dbReference type="RefSeq" id="WP_376984176.1">
    <property type="nucleotide sequence ID" value="NZ_JBBEOI010000326.1"/>
</dbReference>
<name>A0ABV7WLX6_9MICO</name>
<dbReference type="Pfam" id="PF05175">
    <property type="entry name" value="MTS"/>
    <property type="match status" value="1"/>
</dbReference>
<dbReference type="SUPFAM" id="SSF53335">
    <property type="entry name" value="S-adenosyl-L-methionine-dependent methyltransferases"/>
    <property type="match status" value="1"/>
</dbReference>
<dbReference type="CDD" id="cd02440">
    <property type="entry name" value="AdoMet_MTases"/>
    <property type="match status" value="1"/>
</dbReference>
<evidence type="ECO:0000259" key="4">
    <source>
        <dbReference type="Pfam" id="PF05175"/>
    </source>
</evidence>
<feature type="region of interest" description="Disordered" evidence="3">
    <location>
        <begin position="1"/>
        <end position="21"/>
    </location>
</feature>
<sequence length="205" mass="21888">MTGVQSHYFDSQPGPGGGPEKVRRVELQGRVLEVRTAAGVFSGDRLDPGTAVLLRHAAELPEGGRLLDVGCGWGPLALAMAAASPAAEVWAVDVNPRARELTAANASDNGLTGVRVAAPEDVDPDLRFDAVWSNPPIRVGKEALHALLLLWLPRLAPGGRAELVVQKHLGADSLQRWLEETLDDDMHVSRAATSKGYRVLAVDRD</sequence>
<evidence type="ECO:0000313" key="5">
    <source>
        <dbReference type="EMBL" id="MFC3690143.1"/>
    </source>
</evidence>
<organism evidence="5 6">
    <name type="scientific">Aquipuribacter hungaricus</name>
    <dbReference type="NCBI Taxonomy" id="545624"/>
    <lineage>
        <taxon>Bacteria</taxon>
        <taxon>Bacillati</taxon>
        <taxon>Actinomycetota</taxon>
        <taxon>Actinomycetes</taxon>
        <taxon>Micrococcales</taxon>
        <taxon>Intrasporangiaceae</taxon>
        <taxon>Aquipuribacter</taxon>
    </lineage>
</organism>
<evidence type="ECO:0000313" key="6">
    <source>
        <dbReference type="Proteomes" id="UP001595685"/>
    </source>
</evidence>
<reference evidence="6" key="1">
    <citation type="journal article" date="2019" name="Int. J. Syst. Evol. Microbiol.">
        <title>The Global Catalogue of Microorganisms (GCM) 10K type strain sequencing project: providing services to taxonomists for standard genome sequencing and annotation.</title>
        <authorList>
            <consortium name="The Broad Institute Genomics Platform"/>
            <consortium name="The Broad Institute Genome Sequencing Center for Infectious Disease"/>
            <person name="Wu L."/>
            <person name="Ma J."/>
        </authorList>
    </citation>
    <scope>NUCLEOTIDE SEQUENCE [LARGE SCALE GENOMIC DNA]</scope>
    <source>
        <strain evidence="6">NCAIM B.02333</strain>
    </source>
</reference>
<dbReference type="EMBL" id="JBHRWW010000017">
    <property type="protein sequence ID" value="MFC3690143.1"/>
    <property type="molecule type" value="Genomic_DNA"/>
</dbReference>
<accession>A0ABV7WLX6</accession>
<dbReference type="PANTHER" id="PTHR47816">
    <property type="entry name" value="RIBOSOMAL RNA SMALL SUBUNIT METHYLTRANSFERASE C"/>
    <property type="match status" value="1"/>
</dbReference>
<dbReference type="PANTHER" id="PTHR47816:SF4">
    <property type="entry name" value="RIBOSOMAL RNA SMALL SUBUNIT METHYLTRANSFERASE C"/>
    <property type="match status" value="1"/>
</dbReference>
<dbReference type="EC" id="2.1.1.172" evidence="5"/>
<comment type="caution">
    <text evidence="5">The sequence shown here is derived from an EMBL/GenBank/DDBJ whole genome shotgun (WGS) entry which is preliminary data.</text>
</comment>
<dbReference type="InterPro" id="IPR007848">
    <property type="entry name" value="Small_mtfrase_dom"/>
</dbReference>
<evidence type="ECO:0000256" key="2">
    <source>
        <dbReference type="ARBA" id="ARBA00022679"/>
    </source>
</evidence>
<dbReference type="Proteomes" id="UP001595685">
    <property type="component" value="Unassembled WGS sequence"/>
</dbReference>
<dbReference type="GO" id="GO:0052914">
    <property type="term" value="F:16S rRNA (guanine(1207)-N(2))-methyltransferase activity"/>
    <property type="evidence" value="ECO:0007669"/>
    <property type="project" value="UniProtKB-EC"/>
</dbReference>
<dbReference type="Gene3D" id="3.40.50.150">
    <property type="entry name" value="Vaccinia Virus protein VP39"/>
    <property type="match status" value="1"/>
</dbReference>
<protein>
    <submittedName>
        <fullName evidence="5">Class I SAM-dependent methyltransferase</fullName>
        <ecNumber evidence="5">2.1.1.172</ecNumber>
        <ecNumber evidence="5">2.1.1.174</ecNumber>
    </submittedName>
</protein>
<keyword evidence="2 5" id="KW-0808">Transferase</keyword>
<proteinExistence type="predicted"/>
<dbReference type="GO" id="GO:0052916">
    <property type="term" value="F:23S rRNA (guanine(1835)-N(2))-methyltransferase activity"/>
    <property type="evidence" value="ECO:0007669"/>
    <property type="project" value="UniProtKB-EC"/>
</dbReference>
<dbReference type="EC" id="2.1.1.174" evidence="5"/>
<evidence type="ECO:0000256" key="3">
    <source>
        <dbReference type="SAM" id="MobiDB-lite"/>
    </source>
</evidence>
<feature type="domain" description="Methyltransferase small" evidence="4">
    <location>
        <begin position="32"/>
        <end position="200"/>
    </location>
</feature>
<gene>
    <name evidence="5" type="ORF">ACFOLH_17495</name>
</gene>
<dbReference type="InterPro" id="IPR029063">
    <property type="entry name" value="SAM-dependent_MTases_sf"/>
</dbReference>
<evidence type="ECO:0000256" key="1">
    <source>
        <dbReference type="ARBA" id="ARBA00022603"/>
    </source>
</evidence>